<comment type="caution">
    <text evidence="6">The sequence shown here is derived from an EMBL/GenBank/DDBJ whole genome shotgun (WGS) entry which is preliminary data.</text>
</comment>
<dbReference type="InterPro" id="IPR036396">
    <property type="entry name" value="Cyt_P450_sf"/>
</dbReference>
<dbReference type="Gene3D" id="1.10.630.10">
    <property type="entry name" value="Cytochrome P450"/>
    <property type="match status" value="1"/>
</dbReference>
<reference evidence="6 7" key="1">
    <citation type="submission" date="2021-08" db="EMBL/GenBank/DDBJ databases">
        <title>Draft Genome Sequence of Phanerochaete sordida strain YK-624.</title>
        <authorList>
            <person name="Mori T."/>
            <person name="Dohra H."/>
            <person name="Suzuki T."/>
            <person name="Kawagishi H."/>
            <person name="Hirai H."/>
        </authorList>
    </citation>
    <scope>NUCLEOTIDE SEQUENCE [LARGE SCALE GENOMIC DNA]</scope>
    <source>
        <strain evidence="6 7">YK-624</strain>
    </source>
</reference>
<keyword evidence="7" id="KW-1185">Reference proteome</keyword>
<dbReference type="OrthoDB" id="1844152at2759"/>
<evidence type="ECO:0000256" key="4">
    <source>
        <dbReference type="ARBA" id="ARBA00023002"/>
    </source>
</evidence>
<sequence length="352" mass="39440">MFGKRVIDDPFHVSIIRSQLTKHIPIVFDEIYDEVVAAFKDLLPDGGEEWVPMHAVSVARTVVARASNRVFVGLPLCRDPSYLNVAVRFIIDVVKARNFLALFPPALKPIAAKITADFEGQVKEGVQYLRPLIEERIRTAEKLGEGWSDKPNDTLQWMIDGIQGRNCSTEDIVRIILLENFSSTMTTSYTFTHAIYHLAAQPEFIAPLRDEVEGVIAEEGWTKNAICKMRKVDSLLRETLRYNGVNPVSIQRNALKSFSLSDGTSIPKGTTIVTPALATHMDDENYESAAVFDPFRFVQKVEAADDEKHHLVTTAADFVSFGHGRQASRTLLRGESDEDDAGAYNHQLRHEV</sequence>
<dbReference type="GO" id="GO:0004497">
    <property type="term" value="F:monooxygenase activity"/>
    <property type="evidence" value="ECO:0007669"/>
    <property type="project" value="InterPro"/>
</dbReference>
<evidence type="ECO:0000313" key="6">
    <source>
        <dbReference type="EMBL" id="GJE97793.1"/>
    </source>
</evidence>
<dbReference type="InterPro" id="IPR002401">
    <property type="entry name" value="Cyt_P450_E_grp-I"/>
</dbReference>
<accession>A0A9P3GMR3</accession>
<dbReference type="GO" id="GO:0020037">
    <property type="term" value="F:heme binding"/>
    <property type="evidence" value="ECO:0007669"/>
    <property type="project" value="InterPro"/>
</dbReference>
<dbReference type="PANTHER" id="PTHR46206">
    <property type="entry name" value="CYTOCHROME P450"/>
    <property type="match status" value="1"/>
</dbReference>
<evidence type="ECO:0000256" key="3">
    <source>
        <dbReference type="ARBA" id="ARBA00022723"/>
    </source>
</evidence>
<keyword evidence="3" id="KW-0479">Metal-binding</keyword>
<dbReference type="Proteomes" id="UP000703269">
    <property type="component" value="Unassembled WGS sequence"/>
</dbReference>
<comment type="similarity">
    <text evidence="2">Belongs to the cytochrome P450 family.</text>
</comment>
<dbReference type="AlphaFoldDB" id="A0A9P3GMR3"/>
<dbReference type="Pfam" id="PF00067">
    <property type="entry name" value="p450"/>
    <property type="match status" value="1"/>
</dbReference>
<dbReference type="SUPFAM" id="SSF48264">
    <property type="entry name" value="Cytochrome P450"/>
    <property type="match status" value="1"/>
</dbReference>
<dbReference type="PRINTS" id="PR00463">
    <property type="entry name" value="EP450I"/>
</dbReference>
<organism evidence="6 7">
    <name type="scientific">Phanerochaete sordida</name>
    <dbReference type="NCBI Taxonomy" id="48140"/>
    <lineage>
        <taxon>Eukaryota</taxon>
        <taxon>Fungi</taxon>
        <taxon>Dikarya</taxon>
        <taxon>Basidiomycota</taxon>
        <taxon>Agaricomycotina</taxon>
        <taxon>Agaricomycetes</taxon>
        <taxon>Polyporales</taxon>
        <taxon>Phanerochaetaceae</taxon>
        <taxon>Phanerochaete</taxon>
    </lineage>
</organism>
<dbReference type="CDD" id="cd11041">
    <property type="entry name" value="CYP503A1-like"/>
    <property type="match status" value="1"/>
</dbReference>
<keyword evidence="5" id="KW-0408">Iron</keyword>
<dbReference type="EMBL" id="BPQB01000077">
    <property type="protein sequence ID" value="GJE97793.1"/>
    <property type="molecule type" value="Genomic_DNA"/>
</dbReference>
<dbReference type="GO" id="GO:0016705">
    <property type="term" value="F:oxidoreductase activity, acting on paired donors, with incorporation or reduction of molecular oxygen"/>
    <property type="evidence" value="ECO:0007669"/>
    <property type="project" value="InterPro"/>
</dbReference>
<comment type="cofactor">
    <cofactor evidence="1">
        <name>heme</name>
        <dbReference type="ChEBI" id="CHEBI:30413"/>
    </cofactor>
</comment>
<gene>
    <name evidence="6" type="ORF">PsYK624_140140</name>
</gene>
<proteinExistence type="inferred from homology"/>
<evidence type="ECO:0000256" key="5">
    <source>
        <dbReference type="ARBA" id="ARBA00023004"/>
    </source>
</evidence>
<dbReference type="GO" id="GO:0005506">
    <property type="term" value="F:iron ion binding"/>
    <property type="evidence" value="ECO:0007669"/>
    <property type="project" value="InterPro"/>
</dbReference>
<protein>
    <submittedName>
        <fullName evidence="6">Cytochrome P450</fullName>
    </submittedName>
</protein>
<keyword evidence="4" id="KW-0560">Oxidoreductase</keyword>
<evidence type="ECO:0000256" key="1">
    <source>
        <dbReference type="ARBA" id="ARBA00001971"/>
    </source>
</evidence>
<name>A0A9P3GMR3_9APHY</name>
<evidence type="ECO:0000256" key="2">
    <source>
        <dbReference type="ARBA" id="ARBA00010617"/>
    </source>
</evidence>
<evidence type="ECO:0000313" key="7">
    <source>
        <dbReference type="Proteomes" id="UP000703269"/>
    </source>
</evidence>
<dbReference type="InterPro" id="IPR001128">
    <property type="entry name" value="Cyt_P450"/>
</dbReference>